<comment type="caution">
    <text evidence="1">The sequence shown here is derived from an EMBL/GenBank/DDBJ whole genome shotgun (WGS) entry which is preliminary data.</text>
</comment>
<evidence type="ECO:0000313" key="1">
    <source>
        <dbReference type="EMBL" id="KAJ7630258.1"/>
    </source>
</evidence>
<evidence type="ECO:0000313" key="2">
    <source>
        <dbReference type="Proteomes" id="UP001221142"/>
    </source>
</evidence>
<protein>
    <submittedName>
        <fullName evidence="1">Uncharacterized protein</fullName>
    </submittedName>
</protein>
<name>A0AAD7BT45_9AGAR</name>
<keyword evidence="2" id="KW-1185">Reference proteome</keyword>
<accession>A0AAD7BT45</accession>
<gene>
    <name evidence="1" type="ORF">FB45DRAFT_914994</name>
</gene>
<sequence>MVDSIFVRSLEVDQDWVFNVYCKPAPGLALDDYLEWVGFVRPLEYETLCGKIVPRLKDEQFFCTGCKASDHPTGLCPLPLTPGWPGPIQAPAARSRFSGRRILRAGREAKARR</sequence>
<dbReference type="Proteomes" id="UP001221142">
    <property type="component" value="Unassembled WGS sequence"/>
</dbReference>
<proteinExistence type="predicted"/>
<dbReference type="AlphaFoldDB" id="A0AAD7BT45"/>
<dbReference type="EMBL" id="JARKIF010000009">
    <property type="protein sequence ID" value="KAJ7630258.1"/>
    <property type="molecule type" value="Genomic_DNA"/>
</dbReference>
<organism evidence="1 2">
    <name type="scientific">Roridomyces roridus</name>
    <dbReference type="NCBI Taxonomy" id="1738132"/>
    <lineage>
        <taxon>Eukaryota</taxon>
        <taxon>Fungi</taxon>
        <taxon>Dikarya</taxon>
        <taxon>Basidiomycota</taxon>
        <taxon>Agaricomycotina</taxon>
        <taxon>Agaricomycetes</taxon>
        <taxon>Agaricomycetidae</taxon>
        <taxon>Agaricales</taxon>
        <taxon>Marasmiineae</taxon>
        <taxon>Mycenaceae</taxon>
        <taxon>Roridomyces</taxon>
    </lineage>
</organism>
<reference evidence="1" key="1">
    <citation type="submission" date="2023-03" db="EMBL/GenBank/DDBJ databases">
        <title>Massive genome expansion in bonnet fungi (Mycena s.s.) driven by repeated elements and novel gene families across ecological guilds.</title>
        <authorList>
            <consortium name="Lawrence Berkeley National Laboratory"/>
            <person name="Harder C.B."/>
            <person name="Miyauchi S."/>
            <person name="Viragh M."/>
            <person name="Kuo A."/>
            <person name="Thoen E."/>
            <person name="Andreopoulos B."/>
            <person name="Lu D."/>
            <person name="Skrede I."/>
            <person name="Drula E."/>
            <person name="Henrissat B."/>
            <person name="Morin E."/>
            <person name="Kohler A."/>
            <person name="Barry K."/>
            <person name="LaButti K."/>
            <person name="Morin E."/>
            <person name="Salamov A."/>
            <person name="Lipzen A."/>
            <person name="Mereny Z."/>
            <person name="Hegedus B."/>
            <person name="Baldrian P."/>
            <person name="Stursova M."/>
            <person name="Weitz H."/>
            <person name="Taylor A."/>
            <person name="Grigoriev I.V."/>
            <person name="Nagy L.G."/>
            <person name="Martin F."/>
            <person name="Kauserud H."/>
        </authorList>
    </citation>
    <scope>NUCLEOTIDE SEQUENCE</scope>
    <source>
        <strain evidence="1">9284</strain>
    </source>
</reference>